<feature type="compositionally biased region" description="Basic and acidic residues" evidence="1">
    <location>
        <begin position="202"/>
        <end position="212"/>
    </location>
</feature>
<dbReference type="GeneID" id="106983721"/>
<reference evidence="3" key="1">
    <citation type="submission" date="2025-08" db="UniProtKB">
        <authorList>
            <consortium name="RefSeq"/>
        </authorList>
    </citation>
    <scope>IDENTIFICATION</scope>
    <source>
        <tissue evidence="3">Blood</tissue>
    </source>
</reference>
<evidence type="ECO:0000313" key="2">
    <source>
        <dbReference type="Proteomes" id="UP001652583"/>
    </source>
</evidence>
<feature type="compositionally biased region" description="Pro residues" evidence="1">
    <location>
        <begin position="298"/>
        <end position="324"/>
    </location>
</feature>
<name>A0ABM3PWV0_ACIJB</name>
<sequence>MECEGPSLGAPASGTSLPGLGDGKQLSQATVASPAAALCCSGGGVTLGPMPSPALSVGATPAATSWPGLPRLSLQPAELIGPGPGLQAPVAVCLGATLPVLHLSSGLTVAAVQRLFCSPPPAQLRIPGFSDVSMTTRALQELDGGLGSCQAGQDLSTLADPCPDQPLEDRARATPRLADSSSWSHDSQEPAAEGSPTGNVDARPKKTEKEPVTKVALGAGKERLKAGATPRSPARKKAQAAPPPQRPPPPPTPALSEELPWGDLSLNKCLVLASLLAMLGSAFQLCRDAVAGEAGTPAPVPEPWVPPRSAPEPASPRPPPPPKPEAWVPPSGPPAPQVEAEEKAEVPGSREAADKAAGEERAPKETPRKEERPRRERPRKEQRPPKERPRREERARKQEKPRAAREPRGALPRRWEAGEGGRRPWTQDSGDPGRRKRQAWGSPRRPDGDRPPGRQKQRAGKGRD</sequence>
<gene>
    <name evidence="3" type="primary">JSRP1</name>
</gene>
<feature type="region of interest" description="Disordered" evidence="1">
    <location>
        <begin position="1"/>
        <end position="21"/>
    </location>
</feature>
<feature type="compositionally biased region" description="Pro residues" evidence="1">
    <location>
        <begin position="241"/>
        <end position="253"/>
    </location>
</feature>
<feature type="compositionally biased region" description="Basic and acidic residues" evidence="1">
    <location>
        <begin position="351"/>
        <end position="422"/>
    </location>
</feature>
<organism evidence="2 3">
    <name type="scientific">Acinonyx jubatus</name>
    <name type="common">Cheetah</name>
    <dbReference type="NCBI Taxonomy" id="32536"/>
    <lineage>
        <taxon>Eukaryota</taxon>
        <taxon>Metazoa</taxon>
        <taxon>Chordata</taxon>
        <taxon>Craniata</taxon>
        <taxon>Vertebrata</taxon>
        <taxon>Euteleostomi</taxon>
        <taxon>Mammalia</taxon>
        <taxon>Eutheria</taxon>
        <taxon>Laurasiatheria</taxon>
        <taxon>Carnivora</taxon>
        <taxon>Feliformia</taxon>
        <taxon>Felidae</taxon>
        <taxon>Felinae</taxon>
        <taxon>Acinonyx</taxon>
    </lineage>
</organism>
<feature type="region of interest" description="Disordered" evidence="1">
    <location>
        <begin position="293"/>
        <end position="464"/>
    </location>
</feature>
<dbReference type="Proteomes" id="UP001652583">
    <property type="component" value="Chromosome A2"/>
</dbReference>
<evidence type="ECO:0000313" key="3">
    <source>
        <dbReference type="RefSeq" id="XP_053076159.1"/>
    </source>
</evidence>
<accession>A0ABM3PWV0</accession>
<dbReference type="Pfam" id="PF15312">
    <property type="entry name" value="JSRP"/>
    <property type="match status" value="1"/>
</dbReference>
<evidence type="ECO:0000256" key="1">
    <source>
        <dbReference type="SAM" id="MobiDB-lite"/>
    </source>
</evidence>
<dbReference type="RefSeq" id="XP_053076159.1">
    <property type="nucleotide sequence ID" value="XM_053220184.1"/>
</dbReference>
<dbReference type="InterPro" id="IPR026178">
    <property type="entry name" value="JSRP1"/>
</dbReference>
<proteinExistence type="predicted"/>
<feature type="region of interest" description="Disordered" evidence="1">
    <location>
        <begin position="157"/>
        <end position="259"/>
    </location>
</feature>
<dbReference type="PANTHER" id="PTHR22397">
    <property type="entry name" value="JUNCTIONAL SARCOPLASMIC RETICULUM PROTEIN 1"/>
    <property type="match status" value="1"/>
</dbReference>
<protein>
    <submittedName>
        <fullName evidence="3">Junctional sarcoplasmic reticulum protein 1 isoform X1</fullName>
    </submittedName>
</protein>
<feature type="compositionally biased region" description="Basic residues" evidence="1">
    <location>
        <begin position="453"/>
        <end position="464"/>
    </location>
</feature>
<dbReference type="PANTHER" id="PTHR22397:SF2">
    <property type="entry name" value="JUNCTIONAL SARCOPLASMIC RETICULUM PROTEIN 1"/>
    <property type="match status" value="1"/>
</dbReference>
<keyword evidence="2" id="KW-1185">Reference proteome</keyword>